<keyword evidence="11" id="KW-1185">Reference proteome</keyword>
<evidence type="ECO:0000256" key="8">
    <source>
        <dbReference type="SAM" id="MobiDB-lite"/>
    </source>
</evidence>
<comment type="caution">
    <text evidence="10">The sequence shown here is derived from an EMBL/GenBank/DDBJ whole genome shotgun (WGS) entry which is preliminary data.</text>
</comment>
<evidence type="ECO:0000256" key="2">
    <source>
        <dbReference type="ARBA" id="ARBA00022553"/>
    </source>
</evidence>
<reference evidence="10 11" key="1">
    <citation type="journal article" date="2019" name="Nat. Plants">
        <title>Genome sequencing of Musa balbisiana reveals subgenome evolution and function divergence in polyploid bananas.</title>
        <authorList>
            <person name="Yao X."/>
        </authorList>
    </citation>
    <scope>NUCLEOTIDE SEQUENCE [LARGE SCALE GENOMIC DNA]</scope>
    <source>
        <strain evidence="11">cv. DH-PKW</strain>
        <tissue evidence="10">Leaves</tissue>
    </source>
</reference>
<dbReference type="GO" id="GO:0005684">
    <property type="term" value="C:U2-type spliceosomal complex"/>
    <property type="evidence" value="ECO:0007669"/>
    <property type="project" value="UniProtKB-ARBA"/>
</dbReference>
<dbReference type="EMBL" id="PYDT01000003">
    <property type="protein sequence ID" value="THU65179.1"/>
    <property type="molecule type" value="Genomic_DNA"/>
</dbReference>
<evidence type="ECO:0000313" key="11">
    <source>
        <dbReference type="Proteomes" id="UP000317650"/>
    </source>
</evidence>
<dbReference type="Gene3D" id="3.30.70.330">
    <property type="match status" value="3"/>
</dbReference>
<evidence type="ECO:0000256" key="7">
    <source>
        <dbReference type="PROSITE-ProRule" id="PRU00176"/>
    </source>
</evidence>
<dbReference type="CDD" id="cd12285">
    <property type="entry name" value="RRM3_RBM39_like"/>
    <property type="match status" value="1"/>
</dbReference>
<evidence type="ECO:0000259" key="9">
    <source>
        <dbReference type="PROSITE" id="PS50102"/>
    </source>
</evidence>
<keyword evidence="2" id="KW-0597">Phosphoprotein</keyword>
<dbReference type="CDD" id="cd12283">
    <property type="entry name" value="RRM1_RBM39_like"/>
    <property type="match status" value="1"/>
</dbReference>
<keyword evidence="6" id="KW-0508">mRNA splicing</keyword>
<keyword evidence="5 7" id="KW-0694">RNA-binding</keyword>
<evidence type="ECO:0000313" key="10">
    <source>
        <dbReference type="EMBL" id="THU65179.1"/>
    </source>
</evidence>
<dbReference type="PANTHER" id="PTHR48036">
    <property type="entry name" value="SPLICING FACTOR (PAD-1), PUTATIVE (AFU_ORTHOLOGUE AFUA_1G15810)-RELATED"/>
    <property type="match status" value="1"/>
</dbReference>
<dbReference type="FunFam" id="3.30.70.330:FF:000601">
    <property type="entry name" value="CC1-like, splicing factor"/>
    <property type="match status" value="1"/>
</dbReference>
<dbReference type="STRING" id="52838.A0A4S8JST5"/>
<dbReference type="NCBIfam" id="TIGR01622">
    <property type="entry name" value="SF-CC1"/>
    <property type="match status" value="1"/>
</dbReference>
<dbReference type="SMART" id="SM00360">
    <property type="entry name" value="RRM"/>
    <property type="match status" value="3"/>
</dbReference>
<dbReference type="SUPFAM" id="SSF54928">
    <property type="entry name" value="RNA-binding domain, RBD"/>
    <property type="match status" value="2"/>
</dbReference>
<feature type="domain" description="RRM" evidence="9">
    <location>
        <begin position="215"/>
        <end position="292"/>
    </location>
</feature>
<evidence type="ECO:0000256" key="3">
    <source>
        <dbReference type="ARBA" id="ARBA00022664"/>
    </source>
</evidence>
<dbReference type="Pfam" id="PF00076">
    <property type="entry name" value="RRM_1"/>
    <property type="match status" value="3"/>
</dbReference>
<comment type="similarity">
    <text evidence="1">Belongs to the HTATSF1 family.</text>
</comment>
<proteinExistence type="inferred from homology"/>
<keyword evidence="4" id="KW-0677">Repeat</keyword>
<dbReference type="InterPro" id="IPR006509">
    <property type="entry name" value="RBM39_SF"/>
</dbReference>
<dbReference type="InterPro" id="IPR029123">
    <property type="entry name" value="RBM39_linker"/>
</dbReference>
<feature type="compositionally biased region" description="Basic and acidic residues" evidence="8">
    <location>
        <begin position="35"/>
        <end position="98"/>
    </location>
</feature>
<dbReference type="FunFam" id="3.30.70.330:FF:000105">
    <property type="entry name" value="HIV Tat-specific factor 1 homolog"/>
    <property type="match status" value="1"/>
</dbReference>
<dbReference type="InterPro" id="IPR012677">
    <property type="entry name" value="Nucleotide-bd_a/b_plait_sf"/>
</dbReference>
<evidence type="ECO:0000256" key="5">
    <source>
        <dbReference type="ARBA" id="ARBA00022884"/>
    </source>
</evidence>
<dbReference type="InterPro" id="IPR000504">
    <property type="entry name" value="RRM_dom"/>
</dbReference>
<evidence type="ECO:0000256" key="4">
    <source>
        <dbReference type="ARBA" id="ARBA00022737"/>
    </source>
</evidence>
<feature type="domain" description="RRM" evidence="9">
    <location>
        <begin position="312"/>
        <end position="389"/>
    </location>
</feature>
<dbReference type="GO" id="GO:0000398">
    <property type="term" value="P:mRNA splicing, via spliceosome"/>
    <property type="evidence" value="ECO:0007669"/>
    <property type="project" value="UniProtKB-ARBA"/>
</dbReference>
<gene>
    <name evidence="10" type="ORF">C4D60_Mb05t00950</name>
</gene>
<dbReference type="AlphaFoldDB" id="A0A4S8JST5"/>
<organism evidence="10 11">
    <name type="scientific">Musa balbisiana</name>
    <name type="common">Banana</name>
    <dbReference type="NCBI Taxonomy" id="52838"/>
    <lineage>
        <taxon>Eukaryota</taxon>
        <taxon>Viridiplantae</taxon>
        <taxon>Streptophyta</taxon>
        <taxon>Embryophyta</taxon>
        <taxon>Tracheophyta</taxon>
        <taxon>Spermatophyta</taxon>
        <taxon>Magnoliopsida</taxon>
        <taxon>Liliopsida</taxon>
        <taxon>Zingiberales</taxon>
        <taxon>Musaceae</taxon>
        <taxon>Musa</taxon>
    </lineage>
</organism>
<accession>A0A4S8JST5</accession>
<protein>
    <recommendedName>
        <fullName evidence="9">RRM domain-containing protein</fullName>
    </recommendedName>
</protein>
<dbReference type="GO" id="GO:0003723">
    <property type="term" value="F:RNA binding"/>
    <property type="evidence" value="ECO:0007669"/>
    <property type="project" value="UniProtKB-UniRule"/>
</dbReference>
<feature type="compositionally biased region" description="Basic and acidic residues" evidence="8">
    <location>
        <begin position="105"/>
        <end position="214"/>
    </location>
</feature>
<feature type="domain" description="RRM" evidence="9">
    <location>
        <begin position="481"/>
        <end position="564"/>
    </location>
</feature>
<dbReference type="PROSITE" id="PS50102">
    <property type="entry name" value="RRM"/>
    <property type="match status" value="3"/>
</dbReference>
<dbReference type="InterPro" id="IPR035979">
    <property type="entry name" value="RBD_domain_sf"/>
</dbReference>
<keyword evidence="3" id="KW-0507">mRNA processing</keyword>
<name>A0A4S8JST5_MUSBA</name>
<evidence type="ECO:0000256" key="1">
    <source>
        <dbReference type="ARBA" id="ARBA00007747"/>
    </source>
</evidence>
<dbReference type="Proteomes" id="UP000317650">
    <property type="component" value="Chromosome 5"/>
</dbReference>
<sequence>MVPQESLSWGERRTRRRGRGREGEGGAMDFDEYDYLEKAVEEPKMHKEKDRSASRRHGERDKDRGENGEGRASKRSRAEERNGERRDRGDRDRPERREKDHHRSGRESEKERDKDRDHRSREREHKDKDKERERDRGREREKERERDRDKERERERRSSSRSRKQDKEAEKEMERAKSRERRERELEKEIRERESRRFKDKKDVEPEADPERDQRTVFAYQMPLKATERDIYEFFSQVGKVRDVRLIMDRNSRRSKGVGYIEFYDVMSVPLAIALSGQLLLGQPVMVKPSEAEKNLVQSTASSTGIAGAAERKIYVGNLHYNITEEQLRQIFEPFGAVELVQLPLDESGHCRGYGFVQFAQLEHSKAAQSLNGKLDIAGRIIKVSAVTDHVGVQDTGTNAADFDDEDGGGLSLNARSRAILMQKLDRTGAASSIAESLGVPIINGAVSNQHAFGLLANGRSMSPAVVSAQHTPTSVVEPSECLLLKNMFDPSTETEPDFDLEIKEDVQEECSKFGPVKHIYVEKNSTGFVYLRFESVTAAVSCQRAMQGRWFAGRSVSATFMRPQEYEAKF</sequence>
<evidence type="ECO:0000256" key="6">
    <source>
        <dbReference type="ARBA" id="ARBA00023187"/>
    </source>
</evidence>
<feature type="region of interest" description="Disordered" evidence="8">
    <location>
        <begin position="1"/>
        <end position="214"/>
    </location>
</feature>
<dbReference type="Pfam" id="PF15519">
    <property type="entry name" value="RBM39linker"/>
    <property type="match status" value="1"/>
</dbReference>